<reference evidence="2" key="1">
    <citation type="submission" date="2018-05" db="EMBL/GenBank/DDBJ databases">
        <authorList>
            <person name="Lanie J.A."/>
            <person name="Ng W.-L."/>
            <person name="Kazmierczak K.M."/>
            <person name="Andrzejewski T.M."/>
            <person name="Davidsen T.M."/>
            <person name="Wayne K.J."/>
            <person name="Tettelin H."/>
            <person name="Glass J.I."/>
            <person name="Rusch D."/>
            <person name="Podicherti R."/>
            <person name="Tsui H.-C.T."/>
            <person name="Winkler M.E."/>
        </authorList>
    </citation>
    <scope>NUCLEOTIDE SEQUENCE</scope>
</reference>
<keyword evidence="1" id="KW-1133">Transmembrane helix</keyword>
<dbReference type="EMBL" id="UINC01019988">
    <property type="protein sequence ID" value="SVA84371.1"/>
    <property type="molecule type" value="Genomic_DNA"/>
</dbReference>
<evidence type="ECO:0000313" key="2">
    <source>
        <dbReference type="EMBL" id="SVA84371.1"/>
    </source>
</evidence>
<organism evidence="2">
    <name type="scientific">marine metagenome</name>
    <dbReference type="NCBI Taxonomy" id="408172"/>
    <lineage>
        <taxon>unclassified sequences</taxon>
        <taxon>metagenomes</taxon>
        <taxon>ecological metagenomes</taxon>
    </lineage>
</organism>
<evidence type="ECO:0008006" key="3">
    <source>
        <dbReference type="Google" id="ProtNLM"/>
    </source>
</evidence>
<dbReference type="AlphaFoldDB" id="A0A381Z633"/>
<name>A0A381Z633_9ZZZZ</name>
<keyword evidence="1" id="KW-0812">Transmembrane</keyword>
<feature type="non-terminal residue" evidence="2">
    <location>
        <position position="40"/>
    </location>
</feature>
<keyword evidence="1" id="KW-0472">Membrane</keyword>
<protein>
    <recommendedName>
        <fullName evidence="3">MacB-like periplasmic core domain-containing protein</fullName>
    </recommendedName>
</protein>
<evidence type="ECO:0000256" key="1">
    <source>
        <dbReference type="SAM" id="Phobius"/>
    </source>
</evidence>
<accession>A0A381Z633</accession>
<gene>
    <name evidence="2" type="ORF">METZ01_LOCUS137225</name>
</gene>
<feature type="transmembrane region" description="Helical" evidence="1">
    <location>
        <begin position="21"/>
        <end position="39"/>
    </location>
</feature>
<proteinExistence type="predicted"/>
<sequence length="40" mass="4172">MLVFEIIMVAMGAVRANLLRSVLTTLGIVIGIAAVITMVA</sequence>